<keyword evidence="1" id="KW-0732">Signal</keyword>
<evidence type="ECO:0000256" key="1">
    <source>
        <dbReference type="SAM" id="SignalP"/>
    </source>
</evidence>
<reference evidence="3" key="1">
    <citation type="journal article" date="2012" name="Science">
        <title>The Paleozoic origin of enzymatic lignin decomposition reconstructed from 31 fungal genomes.</title>
        <authorList>
            <person name="Floudas D."/>
            <person name="Binder M."/>
            <person name="Riley R."/>
            <person name="Barry K."/>
            <person name="Blanchette R.A."/>
            <person name="Henrissat B."/>
            <person name="Martinez A.T."/>
            <person name="Otillar R."/>
            <person name="Spatafora J.W."/>
            <person name="Yadav J.S."/>
            <person name="Aerts A."/>
            <person name="Benoit I."/>
            <person name="Boyd A."/>
            <person name="Carlson A."/>
            <person name="Copeland A."/>
            <person name="Coutinho P.M."/>
            <person name="de Vries R.P."/>
            <person name="Ferreira P."/>
            <person name="Findley K."/>
            <person name="Foster B."/>
            <person name="Gaskell J."/>
            <person name="Glotzer D."/>
            <person name="Gorecki P."/>
            <person name="Heitman J."/>
            <person name="Hesse C."/>
            <person name="Hori C."/>
            <person name="Igarashi K."/>
            <person name="Jurgens J.A."/>
            <person name="Kallen N."/>
            <person name="Kersten P."/>
            <person name="Kohler A."/>
            <person name="Kuees U."/>
            <person name="Kumar T.K.A."/>
            <person name="Kuo A."/>
            <person name="LaButti K."/>
            <person name="Larrondo L.F."/>
            <person name="Lindquist E."/>
            <person name="Ling A."/>
            <person name="Lombard V."/>
            <person name="Lucas S."/>
            <person name="Lundell T."/>
            <person name="Martin R."/>
            <person name="McLaughlin D.J."/>
            <person name="Morgenstern I."/>
            <person name="Morin E."/>
            <person name="Murat C."/>
            <person name="Nagy L.G."/>
            <person name="Nolan M."/>
            <person name="Ohm R.A."/>
            <person name="Patyshakuliyeva A."/>
            <person name="Rokas A."/>
            <person name="Ruiz-Duenas F.J."/>
            <person name="Sabat G."/>
            <person name="Salamov A."/>
            <person name="Samejima M."/>
            <person name="Schmutz J."/>
            <person name="Slot J.C."/>
            <person name="St John F."/>
            <person name="Stenlid J."/>
            <person name="Sun H."/>
            <person name="Sun S."/>
            <person name="Syed K."/>
            <person name="Tsang A."/>
            <person name="Wiebenga A."/>
            <person name="Young D."/>
            <person name="Pisabarro A."/>
            <person name="Eastwood D.C."/>
            <person name="Martin F."/>
            <person name="Cullen D."/>
            <person name="Grigoriev I.V."/>
            <person name="Hibbett D.S."/>
        </authorList>
    </citation>
    <scope>NUCLEOTIDE SEQUENCE [LARGE SCALE GENOMIC DNA]</scope>
    <source>
        <strain evidence="3">TFB10046</strain>
    </source>
</reference>
<evidence type="ECO:0000313" key="2">
    <source>
        <dbReference type="EMBL" id="EJD37709.1"/>
    </source>
</evidence>
<evidence type="ECO:0000313" key="3">
    <source>
        <dbReference type="Proteomes" id="UP000006514"/>
    </source>
</evidence>
<dbReference type="Proteomes" id="UP000006514">
    <property type="component" value="Unassembled WGS sequence"/>
</dbReference>
<dbReference type="AlphaFoldDB" id="J0LHT3"/>
<protein>
    <submittedName>
        <fullName evidence="2">Uncharacterized protein</fullName>
    </submittedName>
</protein>
<dbReference type="KEGG" id="adl:AURDEDRAFT_173221"/>
<dbReference type="EMBL" id="JH687836">
    <property type="protein sequence ID" value="EJD37709.1"/>
    <property type="molecule type" value="Genomic_DNA"/>
</dbReference>
<accession>J0LHT3</accession>
<feature type="chain" id="PRO_5003735973" evidence="1">
    <location>
        <begin position="20"/>
        <end position="81"/>
    </location>
</feature>
<sequence>MFFAAPLALFVALASSVIAAPSAEKSPEAPVAAAAIPQRLRTTSVGVNGTLNNLKARGIRIQFGETTASEVVWAAGDKIVP</sequence>
<proteinExistence type="predicted"/>
<keyword evidence="3" id="KW-1185">Reference proteome</keyword>
<dbReference type="InParanoid" id="J0LHT3"/>
<gene>
    <name evidence="2" type="ORF">AURDEDRAFT_173221</name>
</gene>
<feature type="signal peptide" evidence="1">
    <location>
        <begin position="1"/>
        <end position="19"/>
    </location>
</feature>
<name>J0LHT3_AURST</name>
<organism evidence="2 3">
    <name type="scientific">Auricularia subglabra (strain TFB-10046 / SS5)</name>
    <name type="common">White-rot fungus</name>
    <name type="synonym">Auricularia delicata (strain TFB10046)</name>
    <dbReference type="NCBI Taxonomy" id="717982"/>
    <lineage>
        <taxon>Eukaryota</taxon>
        <taxon>Fungi</taxon>
        <taxon>Dikarya</taxon>
        <taxon>Basidiomycota</taxon>
        <taxon>Agaricomycotina</taxon>
        <taxon>Agaricomycetes</taxon>
        <taxon>Auriculariales</taxon>
        <taxon>Auriculariaceae</taxon>
        <taxon>Auricularia</taxon>
    </lineage>
</organism>